<dbReference type="SUPFAM" id="SSF57850">
    <property type="entry name" value="RING/U-box"/>
    <property type="match status" value="1"/>
</dbReference>
<keyword evidence="5 8" id="KW-0863">Zinc-finger</keyword>
<dbReference type="AlphaFoldDB" id="A0A022RZ93"/>
<dbReference type="Gene3D" id="3.30.40.10">
    <property type="entry name" value="Zinc/RING finger domain, C3HC4 (zinc finger)"/>
    <property type="match status" value="1"/>
</dbReference>
<evidence type="ECO:0000256" key="7">
    <source>
        <dbReference type="ARBA" id="ARBA00022833"/>
    </source>
</evidence>
<protein>
    <recommendedName>
        <fullName evidence="2">RING-type E3 ubiquitin transferase</fullName>
        <ecNumber evidence="2">2.3.2.27</ecNumber>
    </recommendedName>
</protein>
<sequence>MGHRNIQFTGHITNEADQGIFYSGLSNFPQPNIHPLIPPPINHSNFEFHHIQEHPFYYGTNFASPSSHYNPHLPPPPSGIRDFFPIQANHGAERFHRNIPYMDGSVEESFKRKNAEVAHTSYLYQNGGSSSSSVVPMHQNRNPWLDMNFGTFAWTQPTPNLPYLHGYQVAPVNRSAPSFIAPISQGAIRYNPNHPPQVATAFLGPVQPTGFRLYPSHRREITIDPNGRYRNLPHLRVLPEDEVAVLEIPGGYREAGDSGDQHRDMRLDIDHMSYEELLALGENIGTVGSGLTDEFIRNNLKTRIFSLSPACTNQEELTSPDQRAINFCVVCQNDYEYEEKIGTLDCGHEYHRECINKWLHVKNTCPVCKSTALRTNL</sequence>
<keyword evidence="6" id="KW-0833">Ubl conjugation pathway</keyword>
<evidence type="ECO:0000256" key="8">
    <source>
        <dbReference type="PROSITE-ProRule" id="PRU00175"/>
    </source>
</evidence>
<evidence type="ECO:0000256" key="1">
    <source>
        <dbReference type="ARBA" id="ARBA00000900"/>
    </source>
</evidence>
<evidence type="ECO:0000256" key="3">
    <source>
        <dbReference type="ARBA" id="ARBA00022679"/>
    </source>
</evidence>
<evidence type="ECO:0000256" key="2">
    <source>
        <dbReference type="ARBA" id="ARBA00012483"/>
    </source>
</evidence>
<dbReference type="InterPro" id="IPR045191">
    <property type="entry name" value="MBR1/2-like"/>
</dbReference>
<dbReference type="PANTHER" id="PTHR22937">
    <property type="entry name" value="E3 UBIQUITIN-PROTEIN LIGASE RNF165"/>
    <property type="match status" value="1"/>
</dbReference>
<evidence type="ECO:0000313" key="11">
    <source>
        <dbReference type="Proteomes" id="UP000030748"/>
    </source>
</evidence>
<name>A0A022RZ93_ERYGU</name>
<keyword evidence="3" id="KW-0808">Transferase</keyword>
<dbReference type="PROSITE" id="PS50089">
    <property type="entry name" value="ZF_RING_2"/>
    <property type="match status" value="1"/>
</dbReference>
<dbReference type="PANTHER" id="PTHR22937:SF222">
    <property type="entry name" value="RING-TYPE E3 UBIQUITIN TRANSFERASE"/>
    <property type="match status" value="1"/>
</dbReference>
<dbReference type="Proteomes" id="UP000030748">
    <property type="component" value="Unassembled WGS sequence"/>
</dbReference>
<dbReference type="Pfam" id="PF13639">
    <property type="entry name" value="zf-RING_2"/>
    <property type="match status" value="1"/>
</dbReference>
<dbReference type="EMBL" id="KI630206">
    <property type="protein sequence ID" value="EYU44988.1"/>
    <property type="molecule type" value="Genomic_DNA"/>
</dbReference>
<accession>A0A022RZ93</accession>
<dbReference type="InterPro" id="IPR001841">
    <property type="entry name" value="Znf_RING"/>
</dbReference>
<feature type="domain" description="RING-type" evidence="9">
    <location>
        <begin position="328"/>
        <end position="369"/>
    </location>
</feature>
<evidence type="ECO:0000256" key="5">
    <source>
        <dbReference type="ARBA" id="ARBA00022771"/>
    </source>
</evidence>
<evidence type="ECO:0000256" key="4">
    <source>
        <dbReference type="ARBA" id="ARBA00022723"/>
    </source>
</evidence>
<dbReference type="EC" id="2.3.2.27" evidence="2"/>
<dbReference type="GO" id="GO:0008270">
    <property type="term" value="F:zinc ion binding"/>
    <property type="evidence" value="ECO:0007669"/>
    <property type="project" value="UniProtKB-KW"/>
</dbReference>
<evidence type="ECO:0000313" key="10">
    <source>
        <dbReference type="EMBL" id="EYU44988.1"/>
    </source>
</evidence>
<dbReference type="InterPro" id="IPR013083">
    <property type="entry name" value="Znf_RING/FYVE/PHD"/>
</dbReference>
<evidence type="ECO:0000256" key="6">
    <source>
        <dbReference type="ARBA" id="ARBA00022786"/>
    </source>
</evidence>
<keyword evidence="11" id="KW-1185">Reference proteome</keyword>
<comment type="catalytic activity">
    <reaction evidence="1">
        <text>S-ubiquitinyl-[E2 ubiquitin-conjugating enzyme]-L-cysteine + [acceptor protein]-L-lysine = [E2 ubiquitin-conjugating enzyme]-L-cysteine + N(6)-ubiquitinyl-[acceptor protein]-L-lysine.</text>
        <dbReference type="EC" id="2.3.2.27"/>
    </reaction>
</comment>
<dbReference type="PhylomeDB" id="A0A022RZ93"/>
<dbReference type="GO" id="GO:0061630">
    <property type="term" value="F:ubiquitin protein ligase activity"/>
    <property type="evidence" value="ECO:0000318"/>
    <property type="project" value="GO_Central"/>
</dbReference>
<keyword evidence="4" id="KW-0479">Metal-binding</keyword>
<dbReference type="eggNOG" id="KOG0800">
    <property type="taxonomic scope" value="Eukaryota"/>
</dbReference>
<gene>
    <name evidence="10" type="ORF">MIMGU_mgv1a008320mg</name>
</gene>
<keyword evidence="7" id="KW-0862">Zinc</keyword>
<evidence type="ECO:0000259" key="9">
    <source>
        <dbReference type="PROSITE" id="PS50089"/>
    </source>
</evidence>
<dbReference type="GO" id="GO:0005634">
    <property type="term" value="C:nucleus"/>
    <property type="evidence" value="ECO:0000318"/>
    <property type="project" value="GO_Central"/>
</dbReference>
<proteinExistence type="predicted"/>
<reference evidence="10 11" key="1">
    <citation type="journal article" date="2013" name="Proc. Natl. Acad. Sci. U.S.A.">
        <title>Fine-scale variation in meiotic recombination in Mimulus inferred from population shotgun sequencing.</title>
        <authorList>
            <person name="Hellsten U."/>
            <person name="Wright K.M."/>
            <person name="Jenkins J."/>
            <person name="Shu S."/>
            <person name="Yuan Y."/>
            <person name="Wessler S.R."/>
            <person name="Schmutz J."/>
            <person name="Willis J.H."/>
            <person name="Rokhsar D.S."/>
        </authorList>
    </citation>
    <scope>NUCLEOTIDE SEQUENCE [LARGE SCALE GENOMIC DNA]</scope>
    <source>
        <strain evidence="11">cv. DUN x IM62</strain>
    </source>
</reference>
<organism evidence="10 11">
    <name type="scientific">Erythranthe guttata</name>
    <name type="common">Yellow monkey flower</name>
    <name type="synonym">Mimulus guttatus</name>
    <dbReference type="NCBI Taxonomy" id="4155"/>
    <lineage>
        <taxon>Eukaryota</taxon>
        <taxon>Viridiplantae</taxon>
        <taxon>Streptophyta</taxon>
        <taxon>Embryophyta</taxon>
        <taxon>Tracheophyta</taxon>
        <taxon>Spermatophyta</taxon>
        <taxon>Magnoliopsida</taxon>
        <taxon>eudicotyledons</taxon>
        <taxon>Gunneridae</taxon>
        <taxon>Pentapetalae</taxon>
        <taxon>asterids</taxon>
        <taxon>lamiids</taxon>
        <taxon>Lamiales</taxon>
        <taxon>Phrymaceae</taxon>
        <taxon>Erythranthe</taxon>
    </lineage>
</organism>
<dbReference type="KEGG" id="egt:105967923"/>
<dbReference type="SMART" id="SM00184">
    <property type="entry name" value="RING"/>
    <property type="match status" value="1"/>
</dbReference>
<dbReference type="OrthoDB" id="8062037at2759"/>